<sequence length="282" mass="31827">MPGPETYALTPLALPTDTWASVHKNFTVTDDPILLRFANLVKPWEAAVGTSNGIMKAFEIIAEICRAVDGFLKKDGPALRTRFDQLVQYQERDTLLQDIVSRMDNWKEPADAEKAKDRTRNQGIETSGELMRRLAMVEMDQMDDEEDDQGDDGDVSAAVGGDSTDQQSDESASRRSSGEASVSGRKRAASCGARRVQKVSKREKLVTVADGIASAIERSIGDASSRYEYLRERLQFEGEEAFKRLEFDEKRMAAEQDREARREAAEQQRERYNREFMIKLCK</sequence>
<feature type="region of interest" description="Disordered" evidence="1">
    <location>
        <begin position="108"/>
        <end position="129"/>
    </location>
</feature>
<feature type="compositionally biased region" description="Basic and acidic residues" evidence="1">
    <location>
        <begin position="108"/>
        <end position="120"/>
    </location>
</feature>
<comment type="caution">
    <text evidence="2">The sequence shown here is derived from an EMBL/GenBank/DDBJ whole genome shotgun (WGS) entry which is preliminary data.</text>
</comment>
<name>A0A833SX48_PHYIN</name>
<evidence type="ECO:0000256" key="1">
    <source>
        <dbReference type="SAM" id="MobiDB-lite"/>
    </source>
</evidence>
<evidence type="ECO:0000313" key="3">
    <source>
        <dbReference type="Proteomes" id="UP000602510"/>
    </source>
</evidence>
<accession>A0A833SX48</accession>
<dbReference type="AlphaFoldDB" id="A0A833SX48"/>
<gene>
    <name evidence="2" type="ORF">GN244_ATG13873</name>
</gene>
<protein>
    <submittedName>
        <fullName evidence="2">Uncharacterized protein</fullName>
    </submittedName>
</protein>
<feature type="compositionally biased region" description="Acidic residues" evidence="1">
    <location>
        <begin position="142"/>
        <end position="154"/>
    </location>
</feature>
<keyword evidence="3" id="KW-1185">Reference proteome</keyword>
<organism evidence="2 3">
    <name type="scientific">Phytophthora infestans</name>
    <name type="common">Potato late blight agent</name>
    <name type="synonym">Botrytis infestans</name>
    <dbReference type="NCBI Taxonomy" id="4787"/>
    <lineage>
        <taxon>Eukaryota</taxon>
        <taxon>Sar</taxon>
        <taxon>Stramenopiles</taxon>
        <taxon>Oomycota</taxon>
        <taxon>Peronosporomycetes</taxon>
        <taxon>Peronosporales</taxon>
        <taxon>Peronosporaceae</taxon>
        <taxon>Phytophthora</taxon>
    </lineage>
</organism>
<feature type="region of interest" description="Disordered" evidence="1">
    <location>
        <begin position="142"/>
        <end position="194"/>
    </location>
</feature>
<reference evidence="2" key="1">
    <citation type="submission" date="2020-04" db="EMBL/GenBank/DDBJ databases">
        <title>Hybrid Assembly of Korean Phytophthora infestans isolates.</title>
        <authorList>
            <person name="Prokchorchik M."/>
            <person name="Lee Y."/>
            <person name="Seo J."/>
            <person name="Cho J.-H."/>
            <person name="Park Y.-E."/>
            <person name="Jang D.-C."/>
            <person name="Im J.-S."/>
            <person name="Choi J.-G."/>
            <person name="Park H.-J."/>
            <person name="Lee G.-B."/>
            <person name="Lee Y.-G."/>
            <person name="Hong S.-Y."/>
            <person name="Cho K."/>
            <person name="Sohn K.H."/>
        </authorList>
    </citation>
    <scope>NUCLEOTIDE SEQUENCE</scope>
    <source>
        <strain evidence="2">KR_1_A1</strain>
    </source>
</reference>
<feature type="compositionally biased region" description="Low complexity" evidence="1">
    <location>
        <begin position="155"/>
        <end position="170"/>
    </location>
</feature>
<dbReference type="Proteomes" id="UP000602510">
    <property type="component" value="Unassembled WGS sequence"/>
</dbReference>
<dbReference type="EMBL" id="WSZM01000380">
    <property type="protein sequence ID" value="KAF4034230.1"/>
    <property type="molecule type" value="Genomic_DNA"/>
</dbReference>
<evidence type="ECO:0000313" key="2">
    <source>
        <dbReference type="EMBL" id="KAF4034230.1"/>
    </source>
</evidence>
<proteinExistence type="predicted"/>